<dbReference type="InterPro" id="IPR056632">
    <property type="entry name" value="DUF7730"/>
</dbReference>
<proteinExistence type="predicted"/>
<evidence type="ECO:0000313" key="3">
    <source>
        <dbReference type="Proteomes" id="UP000481288"/>
    </source>
</evidence>
<protein>
    <recommendedName>
        <fullName evidence="1">DUF7730 domain-containing protein</fullName>
    </recommendedName>
</protein>
<reference evidence="2 3" key="1">
    <citation type="submission" date="2018-05" db="EMBL/GenBank/DDBJ databases">
        <title>Whole genome sequencing for identification of molecular markers to develop diagnostic detection tools for the regulated plant pathogen Lachnellula willkommii.</title>
        <authorList>
            <person name="Giroux E."/>
            <person name="Bilodeau G."/>
        </authorList>
    </citation>
    <scope>NUCLEOTIDE SEQUENCE [LARGE SCALE GENOMIC DNA]</scope>
    <source>
        <strain evidence="2 3">CBS 625.97</strain>
    </source>
</reference>
<name>A0A7D8UKF1_9HELO</name>
<evidence type="ECO:0000313" key="2">
    <source>
        <dbReference type="EMBL" id="TVY39065.1"/>
    </source>
</evidence>
<accession>A0A7D8UKF1</accession>
<sequence length="320" mass="36303">MPDLTFLSIARKDSATAARNHPSKLKSWFTNLYARASSASHPPTPSRHLAQGPADAQMQSQLVSALPLEIRRQIYEHVLDSYGTVQHILLCNGKLTHMRCVMPSAHSYFQTYIARPGVCDTYDKTYRQSVRNGWEIVPLLLSCRQVYVELISMLYSYTIFRFPVSAATRFIATVPVPYLALSHLHISFPLFSPMYLPFRSSRFGFTAANSRPKSDEAEWEAFWGAFARVRLRVLHVEILDHGVRVPEQALLGPLRQLSAGEFEVVLPWPVGLQTSGEFGDAGFSVRRPPEGTNMMLEIHVEKGYPGVRNGRRVSERLRWR</sequence>
<dbReference type="AlphaFoldDB" id="A0A7D8UKF1"/>
<dbReference type="Pfam" id="PF24864">
    <property type="entry name" value="DUF7730"/>
    <property type="match status" value="1"/>
</dbReference>
<evidence type="ECO:0000259" key="1">
    <source>
        <dbReference type="Pfam" id="PF24864"/>
    </source>
</evidence>
<dbReference type="OrthoDB" id="4757095at2759"/>
<dbReference type="Proteomes" id="UP000481288">
    <property type="component" value="Unassembled WGS sequence"/>
</dbReference>
<feature type="domain" description="DUF7730" evidence="1">
    <location>
        <begin position="56"/>
        <end position="288"/>
    </location>
</feature>
<comment type="caution">
    <text evidence="2">The sequence shown here is derived from an EMBL/GenBank/DDBJ whole genome shotgun (WGS) entry which is preliminary data.</text>
</comment>
<gene>
    <name evidence="2" type="ORF">LCER1_G009355</name>
</gene>
<dbReference type="EMBL" id="QGMG01002212">
    <property type="protein sequence ID" value="TVY39065.1"/>
    <property type="molecule type" value="Genomic_DNA"/>
</dbReference>
<organism evidence="2 3">
    <name type="scientific">Lachnellula cervina</name>
    <dbReference type="NCBI Taxonomy" id="1316786"/>
    <lineage>
        <taxon>Eukaryota</taxon>
        <taxon>Fungi</taxon>
        <taxon>Dikarya</taxon>
        <taxon>Ascomycota</taxon>
        <taxon>Pezizomycotina</taxon>
        <taxon>Leotiomycetes</taxon>
        <taxon>Helotiales</taxon>
        <taxon>Lachnaceae</taxon>
        <taxon>Lachnellula</taxon>
    </lineage>
</organism>
<dbReference type="PANTHER" id="PTHR38790">
    <property type="entry name" value="2EXR DOMAIN-CONTAINING PROTEIN-RELATED"/>
    <property type="match status" value="1"/>
</dbReference>
<keyword evidence="3" id="KW-1185">Reference proteome</keyword>